<dbReference type="SUPFAM" id="SSF52540">
    <property type="entry name" value="P-loop containing nucleoside triphosphate hydrolases"/>
    <property type="match status" value="1"/>
</dbReference>
<evidence type="ECO:0000313" key="6">
    <source>
        <dbReference type="Proteomes" id="UP000182344"/>
    </source>
</evidence>
<dbReference type="GO" id="GO:0005524">
    <property type="term" value="F:ATP binding"/>
    <property type="evidence" value="ECO:0007669"/>
    <property type="project" value="UniProtKB-KW"/>
</dbReference>
<reference evidence="5 6" key="1">
    <citation type="journal article" date="2016" name="Environ. Microbiol.">
        <title>Genomic resolution of a cold subsurface aquifer community provides metabolic insights for novel microbes adapted to high CO concentrations.</title>
        <authorList>
            <person name="Probst A.J."/>
            <person name="Castelle C.J."/>
            <person name="Singh A."/>
            <person name="Brown C.T."/>
            <person name="Anantharaman K."/>
            <person name="Sharon I."/>
            <person name="Hug L.A."/>
            <person name="Burstein D."/>
            <person name="Emerson J.B."/>
            <person name="Thomas B.C."/>
            <person name="Banfield J.F."/>
        </authorList>
    </citation>
    <scope>NUCLEOTIDE SEQUENCE [LARGE SCALE GENOMIC DNA]</scope>
    <source>
        <strain evidence="5">CG2_30_35_20</strain>
    </source>
</reference>
<dbReference type="PANTHER" id="PTHR43204:SF1">
    <property type="entry name" value="ABC TRANSPORTER I FAMILY MEMBER 6, CHLOROPLASTIC"/>
    <property type="match status" value="1"/>
</dbReference>
<dbReference type="SMART" id="SM00382">
    <property type="entry name" value="AAA"/>
    <property type="match status" value="1"/>
</dbReference>
<evidence type="ECO:0000256" key="3">
    <source>
        <dbReference type="ARBA" id="ARBA00022840"/>
    </source>
</evidence>
<keyword evidence="2" id="KW-0547">Nucleotide-binding</keyword>
<comment type="caution">
    <text evidence="5">The sequence shown here is derived from an EMBL/GenBank/DDBJ whole genome shotgun (WGS) entry which is preliminary data.</text>
</comment>
<dbReference type="EMBL" id="MNZO01000031">
    <property type="protein sequence ID" value="OIP87065.1"/>
    <property type="molecule type" value="Genomic_DNA"/>
</dbReference>
<feature type="domain" description="ABC transporter" evidence="4">
    <location>
        <begin position="2"/>
        <end position="264"/>
    </location>
</feature>
<dbReference type="PROSITE" id="PS00211">
    <property type="entry name" value="ABC_TRANSPORTER_1"/>
    <property type="match status" value="1"/>
</dbReference>
<dbReference type="Gene3D" id="3.40.50.300">
    <property type="entry name" value="P-loop containing nucleotide triphosphate hydrolases"/>
    <property type="match status" value="1"/>
</dbReference>
<evidence type="ECO:0000256" key="1">
    <source>
        <dbReference type="ARBA" id="ARBA00006216"/>
    </source>
</evidence>
<dbReference type="NCBIfam" id="TIGR01978">
    <property type="entry name" value="sufC"/>
    <property type="match status" value="1"/>
</dbReference>
<dbReference type="InterPro" id="IPR003593">
    <property type="entry name" value="AAA+_ATPase"/>
</dbReference>
<dbReference type="InterPro" id="IPR010230">
    <property type="entry name" value="FeS-cluster_ATPase_SufC"/>
</dbReference>
<dbReference type="Pfam" id="PF00005">
    <property type="entry name" value="ABC_tran"/>
    <property type="match status" value="1"/>
</dbReference>
<accession>A0A1J5HPP0</accession>
<dbReference type="PANTHER" id="PTHR43204">
    <property type="entry name" value="ABC TRANSPORTER I FAMILY MEMBER 6, CHLOROPLASTIC"/>
    <property type="match status" value="1"/>
</dbReference>
<dbReference type="CDD" id="cd03217">
    <property type="entry name" value="ABC_FeS_Assembly"/>
    <property type="match status" value="1"/>
</dbReference>
<dbReference type="InterPro" id="IPR003439">
    <property type="entry name" value="ABC_transporter-like_ATP-bd"/>
</dbReference>
<dbReference type="PROSITE" id="PS50893">
    <property type="entry name" value="ABC_TRANSPORTER_2"/>
    <property type="match status" value="1"/>
</dbReference>
<dbReference type="InterPro" id="IPR017871">
    <property type="entry name" value="ABC_transporter-like_CS"/>
</dbReference>
<dbReference type="InterPro" id="IPR027417">
    <property type="entry name" value="P-loop_NTPase"/>
</dbReference>
<organism evidence="5 6">
    <name type="scientific">Candidatus Shapirobacteria bacterium CG2_30_35_20</name>
    <dbReference type="NCBI Taxonomy" id="1805376"/>
    <lineage>
        <taxon>Bacteria</taxon>
        <taxon>Candidatus Shapironibacteriota</taxon>
    </lineage>
</organism>
<evidence type="ECO:0000313" key="5">
    <source>
        <dbReference type="EMBL" id="OIP87065.1"/>
    </source>
</evidence>
<gene>
    <name evidence="5" type="ORF">AUK05_02155</name>
</gene>
<comment type="similarity">
    <text evidence="1">Belongs to the ABC transporter superfamily. Ycf16 family.</text>
</comment>
<dbReference type="AlphaFoldDB" id="A0A1J5HPP0"/>
<sequence>MIEIKKMVVKVSGKTILDGINLTVKPGEVVAIMGPNGSGKSTLAYALAGHPKYEISNFQFPISNKKKKNNWIIKLDGKRIDDKSPDERAKAGLFLANQYPMSIPGLGIYSFLWQTWKKRSQISDFRSQKDPKVMSLVEFRKYVVELAQSLNLNLELLGRSLNDGFSGGEKKKMEILQMLVFSPKYLVLDEIDSGLDVDALKIIAQSVAKVAKEKNIGVLVITHYNRILKYLPADKVVILEKGKIIKTGGKKLAEEIEEIGYGKI</sequence>
<evidence type="ECO:0000256" key="2">
    <source>
        <dbReference type="ARBA" id="ARBA00022741"/>
    </source>
</evidence>
<name>A0A1J5HPP0_9BACT</name>
<evidence type="ECO:0000259" key="4">
    <source>
        <dbReference type="PROSITE" id="PS50893"/>
    </source>
</evidence>
<keyword evidence="3" id="KW-0067">ATP-binding</keyword>
<dbReference type="Proteomes" id="UP000182344">
    <property type="component" value="Unassembled WGS sequence"/>
</dbReference>
<dbReference type="STRING" id="1805376.AUK05_02155"/>
<proteinExistence type="inferred from homology"/>
<protein>
    <submittedName>
        <fullName evidence="5">Fe-S cluster assembly ATPase SufC</fullName>
    </submittedName>
</protein>
<dbReference type="GO" id="GO:0016887">
    <property type="term" value="F:ATP hydrolysis activity"/>
    <property type="evidence" value="ECO:0007669"/>
    <property type="project" value="InterPro"/>
</dbReference>